<evidence type="ECO:0000256" key="1">
    <source>
        <dbReference type="ARBA" id="ARBA00022801"/>
    </source>
</evidence>
<dbReference type="Proteomes" id="UP000199183">
    <property type="component" value="Unassembled WGS sequence"/>
</dbReference>
<dbReference type="STRING" id="640635.SAMN04489806_1191"/>
<dbReference type="GO" id="GO:1901135">
    <property type="term" value="P:carbohydrate derivative metabolic process"/>
    <property type="evidence" value="ECO:0007669"/>
    <property type="project" value="UniProtKB-ARBA"/>
</dbReference>
<feature type="domain" description="GH84" evidence="4">
    <location>
        <begin position="107"/>
        <end position="387"/>
    </location>
</feature>
<dbReference type="Pfam" id="PF07555">
    <property type="entry name" value="NAGidase"/>
    <property type="match status" value="1"/>
</dbReference>
<comment type="similarity">
    <text evidence="3">Belongs to the glycosyl hydrolase 84 family.</text>
</comment>
<accession>A0A1H4KKF5</accession>
<dbReference type="SUPFAM" id="SSF55545">
    <property type="entry name" value="beta-N-acetylhexosaminidase-like domain"/>
    <property type="match status" value="1"/>
</dbReference>
<dbReference type="Gene3D" id="3.20.20.80">
    <property type="entry name" value="Glycosidases"/>
    <property type="match status" value="1"/>
</dbReference>
<dbReference type="GO" id="GO:0015929">
    <property type="term" value="F:hexosaminidase activity"/>
    <property type="evidence" value="ECO:0007669"/>
    <property type="project" value="UniProtKB-ARBA"/>
</dbReference>
<sequence>MLDDLLPTPHVVHGDESGARVPADRITLVVGHAPGSEAWRLLADEHPEALPPEGYILRVSGDESGGRAVIAAADEGGLFRGRGTLAQVRAEPAGVPALTIRDAPTLSRRGVVEGFYGPPWSHADRVEFLRFAGRVGFNEYVYAPKDDTYHRENWREPYPAALLGEIAELVAEAERNRVRFVYAISPALSMRFAERGEHEALAAKAQQLWSAGVRRFAVLFDDVPGELTHAADRERFGADARATGRAHGFAAAVFEEEFLRAHHVPDPLLICPTDYAGCAPSPYREGLRETLPEDALVLWTGSDIVVGEVTRRDIDEAAASYGRRLVLWDNFPVNDFDRSRLFLGPLLGRTTDLAGSALVGVASNPMVEAAPSHLALATVADWAWNPETYVPADSARRALGAVAGRHAAAVEALVAVSSSWPPSAPQSAHIGALAPAALGGDADALAGLEAALTLLARAGEDEQAPPSPLTNALRPWLAAARDAADAGARACALLRHMGEEHEQALVAEREALARAQERADAHYQNVLRSVLPDFVREVLVRAGMAGMSVPAHRHVAVLVGGNPVPGDRDLSERLTARGFDVDLVAPGGAVREDTDLIIVSPNAGAADARAVTDAAVPLLAWGRFDTLGLSSRSGEVLGQEDIAVIDDAHPLAAGASGTVRVYRGPGMVSWGRVGPHAEIVATTSTNGLPVIARYPAGSTLASGRRAPADRVLFFLGTDGLAPWLIAPEGHELFTAAVNLLCGELAITGARHTEA</sequence>
<evidence type="ECO:0000256" key="3">
    <source>
        <dbReference type="PROSITE-ProRule" id="PRU01353"/>
    </source>
</evidence>
<dbReference type="SUPFAM" id="SSF51445">
    <property type="entry name" value="(Trans)glycosidases"/>
    <property type="match status" value="1"/>
</dbReference>
<dbReference type="InterPro" id="IPR051822">
    <property type="entry name" value="Glycosyl_Hydrolase_84"/>
</dbReference>
<evidence type="ECO:0000256" key="2">
    <source>
        <dbReference type="ARBA" id="ARBA00023295"/>
    </source>
</evidence>
<dbReference type="EMBL" id="FNRY01000001">
    <property type="protein sequence ID" value="SEB58578.1"/>
    <property type="molecule type" value="Genomic_DNA"/>
</dbReference>
<evidence type="ECO:0000313" key="5">
    <source>
        <dbReference type="EMBL" id="SEB58578.1"/>
    </source>
</evidence>
<dbReference type="AlphaFoldDB" id="A0A1H4KKF5"/>
<organism evidence="5 6">
    <name type="scientific">Paramicrobacterium humi</name>
    <dbReference type="NCBI Taxonomy" id="640635"/>
    <lineage>
        <taxon>Bacteria</taxon>
        <taxon>Bacillati</taxon>
        <taxon>Actinomycetota</taxon>
        <taxon>Actinomycetes</taxon>
        <taxon>Micrococcales</taxon>
        <taxon>Microbacteriaceae</taxon>
        <taxon>Paramicrobacterium</taxon>
    </lineage>
</organism>
<dbReference type="PANTHER" id="PTHR13170">
    <property type="entry name" value="O-GLCNACASE"/>
    <property type="match status" value="1"/>
</dbReference>
<keyword evidence="1 3" id="KW-0378">Hydrolase</keyword>
<dbReference type="InterPro" id="IPR011496">
    <property type="entry name" value="O-GlcNAcase_cat"/>
</dbReference>
<dbReference type="Pfam" id="PF02838">
    <property type="entry name" value="Glyco_hydro_20b"/>
    <property type="match status" value="1"/>
</dbReference>
<gene>
    <name evidence="5" type="ORF">SAMN04489806_1191</name>
</gene>
<dbReference type="InterPro" id="IPR029018">
    <property type="entry name" value="Hex-like_dom2"/>
</dbReference>
<dbReference type="InterPro" id="IPR017853">
    <property type="entry name" value="GH"/>
</dbReference>
<reference evidence="5 6" key="1">
    <citation type="submission" date="2016-10" db="EMBL/GenBank/DDBJ databases">
        <authorList>
            <person name="de Groot N.N."/>
        </authorList>
    </citation>
    <scope>NUCLEOTIDE SEQUENCE [LARGE SCALE GENOMIC DNA]</scope>
    <source>
        <strain evidence="5 6">DSM 21799</strain>
    </source>
</reference>
<feature type="active site" description="Proton donor" evidence="3">
    <location>
        <position position="222"/>
    </location>
</feature>
<keyword evidence="2 3" id="KW-0326">Glycosidase</keyword>
<dbReference type="GO" id="GO:0005975">
    <property type="term" value="P:carbohydrate metabolic process"/>
    <property type="evidence" value="ECO:0007669"/>
    <property type="project" value="UniProtKB-ARBA"/>
</dbReference>
<proteinExistence type="inferred from homology"/>
<dbReference type="Gene3D" id="3.30.379.10">
    <property type="entry name" value="Chitobiase/beta-hexosaminidase domain 2-like"/>
    <property type="match status" value="1"/>
</dbReference>
<dbReference type="InterPro" id="IPR015882">
    <property type="entry name" value="HEX_bac_N"/>
</dbReference>
<name>A0A1H4KKF5_9MICO</name>
<evidence type="ECO:0000259" key="4">
    <source>
        <dbReference type="PROSITE" id="PS52009"/>
    </source>
</evidence>
<evidence type="ECO:0000313" key="6">
    <source>
        <dbReference type="Proteomes" id="UP000199183"/>
    </source>
</evidence>
<dbReference type="OrthoDB" id="2479530at2"/>
<dbReference type="PANTHER" id="PTHR13170:SF16">
    <property type="entry name" value="PROTEIN O-GLCNACASE"/>
    <property type="match status" value="1"/>
</dbReference>
<dbReference type="PROSITE" id="PS52009">
    <property type="entry name" value="GH84"/>
    <property type="match status" value="1"/>
</dbReference>
<protein>
    <submittedName>
        <fullName evidence="5">Glycosyl hydrolase family 20, domain 2</fullName>
    </submittedName>
</protein>
<keyword evidence="6" id="KW-1185">Reference proteome</keyword>
<dbReference type="RefSeq" id="WP_091181281.1">
    <property type="nucleotide sequence ID" value="NZ_FNRY01000001.1"/>
</dbReference>